<keyword evidence="6 12" id="KW-0418">Kinase</keyword>
<evidence type="ECO:0000256" key="6">
    <source>
        <dbReference type="ARBA" id="ARBA00022777"/>
    </source>
</evidence>
<dbReference type="Gene3D" id="3.30.565.10">
    <property type="entry name" value="Histidine kinase-like ATPase, C-terminal domain"/>
    <property type="match status" value="1"/>
</dbReference>
<feature type="region of interest" description="Disordered" evidence="9">
    <location>
        <begin position="370"/>
        <end position="407"/>
    </location>
</feature>
<dbReference type="Pfam" id="PF02518">
    <property type="entry name" value="HATPase_c"/>
    <property type="match status" value="1"/>
</dbReference>
<evidence type="ECO:0000256" key="9">
    <source>
        <dbReference type="SAM" id="MobiDB-lite"/>
    </source>
</evidence>
<feature type="transmembrane region" description="Helical" evidence="10">
    <location>
        <begin position="26"/>
        <end position="46"/>
    </location>
</feature>
<feature type="transmembrane region" description="Helical" evidence="10">
    <location>
        <begin position="121"/>
        <end position="139"/>
    </location>
</feature>
<dbReference type="Gene3D" id="1.20.5.1930">
    <property type="match status" value="1"/>
</dbReference>
<dbReference type="SMART" id="SM00387">
    <property type="entry name" value="HATPase_c"/>
    <property type="match status" value="1"/>
</dbReference>
<dbReference type="InterPro" id="IPR055558">
    <property type="entry name" value="DUF7134"/>
</dbReference>
<evidence type="ECO:0000256" key="2">
    <source>
        <dbReference type="ARBA" id="ARBA00012438"/>
    </source>
</evidence>
<dbReference type="InterPro" id="IPR050482">
    <property type="entry name" value="Sensor_HK_TwoCompSys"/>
</dbReference>
<dbReference type="Proteomes" id="UP001501442">
    <property type="component" value="Unassembled WGS sequence"/>
</dbReference>
<keyword evidence="10" id="KW-1133">Transmembrane helix</keyword>
<comment type="caution">
    <text evidence="12">The sequence shown here is derived from an EMBL/GenBank/DDBJ whole genome shotgun (WGS) entry which is preliminary data.</text>
</comment>
<dbReference type="InterPro" id="IPR003594">
    <property type="entry name" value="HATPase_dom"/>
</dbReference>
<keyword evidence="5" id="KW-0547">Nucleotide-binding</keyword>
<gene>
    <name evidence="12" type="ORF">GCM10023196_097400</name>
</gene>
<feature type="domain" description="Histidine kinase/HSP90-like ATPase" evidence="11">
    <location>
        <begin position="302"/>
        <end position="394"/>
    </location>
</feature>
<dbReference type="InterPro" id="IPR011712">
    <property type="entry name" value="Sig_transdc_His_kin_sub3_dim/P"/>
</dbReference>
<keyword evidence="3" id="KW-0597">Phosphoprotein</keyword>
<keyword evidence="13" id="KW-1185">Reference proteome</keyword>
<dbReference type="InterPro" id="IPR036890">
    <property type="entry name" value="HATPase_C_sf"/>
</dbReference>
<evidence type="ECO:0000256" key="1">
    <source>
        <dbReference type="ARBA" id="ARBA00000085"/>
    </source>
</evidence>
<dbReference type="Pfam" id="PF07730">
    <property type="entry name" value="HisKA_3"/>
    <property type="match status" value="1"/>
</dbReference>
<dbReference type="EMBL" id="BAABHK010000024">
    <property type="protein sequence ID" value="GAA4638681.1"/>
    <property type="molecule type" value="Genomic_DNA"/>
</dbReference>
<evidence type="ECO:0000256" key="10">
    <source>
        <dbReference type="SAM" id="Phobius"/>
    </source>
</evidence>
<accession>A0ABP8USW9</accession>
<dbReference type="PANTHER" id="PTHR24421:SF10">
    <property type="entry name" value="NITRATE_NITRITE SENSOR PROTEIN NARQ"/>
    <property type="match status" value="1"/>
</dbReference>
<keyword evidence="4" id="KW-0808">Transferase</keyword>
<feature type="transmembrane region" description="Helical" evidence="10">
    <location>
        <begin position="82"/>
        <end position="109"/>
    </location>
</feature>
<keyword evidence="10" id="KW-0472">Membrane</keyword>
<sequence>MAGTVRGVREPDPPPVFPRRLSRRRLIALDAAAAAGSTLVLLAIALARPVDLPTWATCLLAGALGLPVAVRRLWPLPVFGVVFAASVVAMFFGIGWNALFLPAFALYMVALTASRHPREPTLVIAGISVFGVLVGTMAGPRGGGTGIANLILTGPPVLGGAWTIGRAVRERRAYAARAAEQLAEGAVTEERLRIARELHDVVSHTLSLIGVKAGVAGYVLRSRTSGDEDAEVREALDVIESTSRDALVEMRHMLGMLRSDEASPELRPAPGLAGLPELRERAAMAGVRVDLTVDGVDGLPEGMGRSVYRIVQEAVTNVVRHAAPARCRVVVEGDKDEVRIRVTDDGPGDRVLPGTPGHGIIGMRERAHMHGGTLTAGPRPEGGFEVSARLPRQASQEAPSRHPSEDP</sequence>
<evidence type="ECO:0000313" key="12">
    <source>
        <dbReference type="EMBL" id="GAA4638681.1"/>
    </source>
</evidence>
<dbReference type="GO" id="GO:0016301">
    <property type="term" value="F:kinase activity"/>
    <property type="evidence" value="ECO:0007669"/>
    <property type="project" value="UniProtKB-KW"/>
</dbReference>
<reference evidence="13" key="1">
    <citation type="journal article" date="2019" name="Int. J. Syst. Evol. Microbiol.">
        <title>The Global Catalogue of Microorganisms (GCM) 10K type strain sequencing project: providing services to taxonomists for standard genome sequencing and annotation.</title>
        <authorList>
            <consortium name="The Broad Institute Genomics Platform"/>
            <consortium name="The Broad Institute Genome Sequencing Center for Infectious Disease"/>
            <person name="Wu L."/>
            <person name="Ma J."/>
        </authorList>
    </citation>
    <scope>NUCLEOTIDE SEQUENCE [LARGE SCALE GENOMIC DNA]</scope>
    <source>
        <strain evidence="13">JCM 17939</strain>
    </source>
</reference>
<keyword evidence="8" id="KW-0902">Two-component regulatory system</keyword>
<proteinExistence type="predicted"/>
<protein>
    <recommendedName>
        <fullName evidence="2">histidine kinase</fullName>
        <ecNumber evidence="2">2.7.13.3</ecNumber>
    </recommendedName>
</protein>
<evidence type="ECO:0000313" key="13">
    <source>
        <dbReference type="Proteomes" id="UP001501442"/>
    </source>
</evidence>
<dbReference type="CDD" id="cd16917">
    <property type="entry name" value="HATPase_UhpB-NarQ-NarX-like"/>
    <property type="match status" value="1"/>
</dbReference>
<organism evidence="12 13">
    <name type="scientific">Actinoallomurus vinaceus</name>
    <dbReference type="NCBI Taxonomy" id="1080074"/>
    <lineage>
        <taxon>Bacteria</taxon>
        <taxon>Bacillati</taxon>
        <taxon>Actinomycetota</taxon>
        <taxon>Actinomycetes</taxon>
        <taxon>Streptosporangiales</taxon>
        <taxon>Thermomonosporaceae</taxon>
        <taxon>Actinoallomurus</taxon>
    </lineage>
</organism>
<dbReference type="SUPFAM" id="SSF55874">
    <property type="entry name" value="ATPase domain of HSP90 chaperone/DNA topoisomerase II/histidine kinase"/>
    <property type="match status" value="1"/>
</dbReference>
<keyword evidence="10" id="KW-0812">Transmembrane</keyword>
<evidence type="ECO:0000256" key="7">
    <source>
        <dbReference type="ARBA" id="ARBA00022840"/>
    </source>
</evidence>
<evidence type="ECO:0000256" key="8">
    <source>
        <dbReference type="ARBA" id="ARBA00023012"/>
    </source>
</evidence>
<dbReference type="Pfam" id="PF23539">
    <property type="entry name" value="DUF7134"/>
    <property type="match status" value="1"/>
</dbReference>
<comment type="catalytic activity">
    <reaction evidence="1">
        <text>ATP + protein L-histidine = ADP + protein N-phospho-L-histidine.</text>
        <dbReference type="EC" id="2.7.13.3"/>
    </reaction>
</comment>
<evidence type="ECO:0000256" key="4">
    <source>
        <dbReference type="ARBA" id="ARBA00022679"/>
    </source>
</evidence>
<evidence type="ECO:0000256" key="5">
    <source>
        <dbReference type="ARBA" id="ARBA00022741"/>
    </source>
</evidence>
<keyword evidence="7" id="KW-0067">ATP-binding</keyword>
<dbReference type="PANTHER" id="PTHR24421">
    <property type="entry name" value="NITRATE/NITRITE SENSOR PROTEIN NARX-RELATED"/>
    <property type="match status" value="1"/>
</dbReference>
<feature type="transmembrane region" description="Helical" evidence="10">
    <location>
        <begin position="52"/>
        <end position="70"/>
    </location>
</feature>
<evidence type="ECO:0000259" key="11">
    <source>
        <dbReference type="SMART" id="SM00387"/>
    </source>
</evidence>
<evidence type="ECO:0000256" key="3">
    <source>
        <dbReference type="ARBA" id="ARBA00022553"/>
    </source>
</evidence>
<dbReference type="EC" id="2.7.13.3" evidence="2"/>
<name>A0ABP8USW9_9ACTN</name>